<evidence type="ECO:0000256" key="1">
    <source>
        <dbReference type="ARBA" id="ARBA00022679"/>
    </source>
</evidence>
<dbReference type="InterPro" id="IPR011877">
    <property type="entry name" value="Ribokinase"/>
</dbReference>
<dbReference type="GO" id="GO:0005524">
    <property type="term" value="F:ATP binding"/>
    <property type="evidence" value="ECO:0007669"/>
    <property type="project" value="UniProtKB-UniRule"/>
</dbReference>
<evidence type="ECO:0000256" key="7">
    <source>
        <dbReference type="ARBA" id="ARBA00022958"/>
    </source>
</evidence>
<dbReference type="PANTHER" id="PTHR10584">
    <property type="entry name" value="SUGAR KINASE"/>
    <property type="match status" value="1"/>
</dbReference>
<keyword evidence="4 9" id="KW-0418">Kinase</keyword>
<dbReference type="GO" id="GO:0019303">
    <property type="term" value="P:D-ribose catabolic process"/>
    <property type="evidence" value="ECO:0007669"/>
    <property type="project" value="UniProtKB-UniRule"/>
</dbReference>
<dbReference type="PANTHER" id="PTHR10584:SF166">
    <property type="entry name" value="RIBOKINASE"/>
    <property type="match status" value="1"/>
</dbReference>
<comment type="cofactor">
    <cofactor evidence="9">
        <name>Mg(2+)</name>
        <dbReference type="ChEBI" id="CHEBI:18420"/>
    </cofactor>
    <text evidence="9">Requires a divalent cation, most likely magnesium in vivo, as an electrophilic catalyst to aid phosphoryl group transfer. It is the chelate of the metal and the nucleotide that is the actual substrate.</text>
</comment>
<dbReference type="PRINTS" id="PR00990">
    <property type="entry name" value="RIBOKINASE"/>
</dbReference>
<feature type="binding site" evidence="9">
    <location>
        <begin position="254"/>
        <end position="255"/>
    </location>
    <ligand>
        <name>ATP</name>
        <dbReference type="ChEBI" id="CHEBI:30616"/>
    </ligand>
</feature>
<feature type="binding site" evidence="9">
    <location>
        <position position="137"/>
    </location>
    <ligand>
        <name>substrate</name>
    </ligand>
</feature>
<feature type="binding site" evidence="9">
    <location>
        <position position="186"/>
    </location>
    <ligand>
        <name>ATP</name>
        <dbReference type="ChEBI" id="CHEBI:30616"/>
    </ligand>
</feature>
<dbReference type="AlphaFoldDB" id="A0A176YIT9"/>
<evidence type="ECO:0000313" key="12">
    <source>
        <dbReference type="Proteomes" id="UP000077173"/>
    </source>
</evidence>
<feature type="binding site" evidence="9">
    <location>
        <position position="285"/>
    </location>
    <ligand>
        <name>K(+)</name>
        <dbReference type="ChEBI" id="CHEBI:29103"/>
    </ligand>
</feature>
<dbReference type="UniPathway" id="UPA00916">
    <property type="reaction ID" value="UER00889"/>
</dbReference>
<sequence>MITVFGSINVDLVARVDTIPRPGETVLASGYATLCGGKGANQAVAAARVSSAGRVVMVGRIGEDAFGGLCMDNLAANGVMVDRVRVGAEPTGCAFITVSAAGENAITVASGANASLSVDAIPKAEFSAATTLVLQMEVPFAASLTVAQRVRAKGGRVIWNLAPVPDRLGAAELRALLDATSVLVVNEHEACAAAARLGWVGDSFEEATAFLASTGGVTCIVTAGARGACAFHPDGARQAVAADRIRPVDTTGAGDTFVGILAAGLDEGRDWSEVLARACRGASLACLEHGAQKGMPTAEALS</sequence>
<dbReference type="GO" id="GO:0004747">
    <property type="term" value="F:ribokinase activity"/>
    <property type="evidence" value="ECO:0007669"/>
    <property type="project" value="UniProtKB-UniRule"/>
</dbReference>
<keyword evidence="12" id="KW-1185">Reference proteome</keyword>
<protein>
    <recommendedName>
        <fullName evidence="9">Ribokinase</fullName>
        <shortName evidence="9">RK</shortName>
        <ecNumber evidence="9">2.7.1.15</ecNumber>
    </recommendedName>
</protein>
<comment type="activity regulation">
    <text evidence="9">Activated by a monovalent cation that binds near, but not in, the active site. The most likely occupant of the site in vivo is potassium. Ion binding induces a conformational change that may alter substrate affinity.</text>
</comment>
<accession>A0A176YIT9</accession>
<comment type="catalytic activity">
    <reaction evidence="9">
        <text>D-ribose + ATP = D-ribose 5-phosphate + ADP + H(+)</text>
        <dbReference type="Rhea" id="RHEA:13697"/>
        <dbReference type="ChEBI" id="CHEBI:15378"/>
        <dbReference type="ChEBI" id="CHEBI:30616"/>
        <dbReference type="ChEBI" id="CHEBI:47013"/>
        <dbReference type="ChEBI" id="CHEBI:78346"/>
        <dbReference type="ChEBI" id="CHEBI:456216"/>
        <dbReference type="EC" id="2.7.1.15"/>
    </reaction>
</comment>
<dbReference type="EMBL" id="LSEF01000121">
    <property type="protein sequence ID" value="OAF06616.1"/>
    <property type="molecule type" value="Genomic_DNA"/>
</dbReference>
<feature type="binding site" evidence="9">
    <location>
        <position position="290"/>
    </location>
    <ligand>
        <name>K(+)</name>
        <dbReference type="ChEBI" id="CHEBI:29103"/>
    </ligand>
</feature>
<comment type="function">
    <text evidence="9">Catalyzes the phosphorylation of ribose at O-5 in a reaction requiring ATP and magnesium. The resulting D-ribose-5-phosphate can then be used either for sythesis of nucleotides, histidine, and tryptophan, or as a component of the pentose phosphate pathway.</text>
</comment>
<feature type="binding site" evidence="9">
    <location>
        <position position="251"/>
    </location>
    <ligand>
        <name>K(+)</name>
        <dbReference type="ChEBI" id="CHEBI:29103"/>
    </ligand>
</feature>
<comment type="caution">
    <text evidence="9">Lacks conserved residue(s) required for the propagation of feature annotation.</text>
</comment>
<dbReference type="InterPro" id="IPR011611">
    <property type="entry name" value="PfkB_dom"/>
</dbReference>
<keyword evidence="8 9" id="KW-0119">Carbohydrate metabolism</keyword>
<feature type="active site" description="Proton acceptor" evidence="9">
    <location>
        <position position="255"/>
    </location>
</feature>
<reference evidence="11 12" key="1">
    <citation type="submission" date="2016-02" db="EMBL/GenBank/DDBJ databases">
        <title>Draft genome sequence of the strain BR 10247T Bradyrhizobium neotropicale isolated from nodules of Centrolobium paraense.</title>
        <authorList>
            <person name="Simoes-Araujo J.L."/>
            <person name="Barauna A.C."/>
            <person name="Silva K."/>
            <person name="Zilli J.E."/>
        </authorList>
    </citation>
    <scope>NUCLEOTIDE SEQUENCE [LARGE SCALE GENOMIC DNA]</scope>
    <source>
        <strain evidence="11 12">BR 10247</strain>
    </source>
</reference>
<dbReference type="GO" id="GO:0046872">
    <property type="term" value="F:metal ion binding"/>
    <property type="evidence" value="ECO:0007669"/>
    <property type="project" value="UniProtKB-KW"/>
</dbReference>
<dbReference type="InterPro" id="IPR002139">
    <property type="entry name" value="Ribo/fructo_kinase"/>
</dbReference>
<comment type="similarity">
    <text evidence="9">Belongs to the carbohydrate kinase PfkB family. Ribokinase subfamily.</text>
</comment>
<evidence type="ECO:0000259" key="10">
    <source>
        <dbReference type="Pfam" id="PF00294"/>
    </source>
</evidence>
<keyword evidence="6 9" id="KW-0460">Magnesium</keyword>
<keyword evidence="5 9" id="KW-0067">ATP-binding</keyword>
<keyword evidence="9" id="KW-0963">Cytoplasm</keyword>
<dbReference type="EC" id="2.7.1.15" evidence="9"/>
<feature type="binding site" evidence="9">
    <location>
        <position position="255"/>
    </location>
    <ligand>
        <name>substrate</name>
    </ligand>
</feature>
<dbReference type="GO" id="GO:0005829">
    <property type="term" value="C:cytosol"/>
    <property type="evidence" value="ECO:0007669"/>
    <property type="project" value="TreeGrafter"/>
</dbReference>
<dbReference type="SUPFAM" id="SSF53613">
    <property type="entry name" value="Ribokinase-like"/>
    <property type="match status" value="1"/>
</dbReference>
<comment type="subcellular location">
    <subcellularLocation>
        <location evidence="9">Cytoplasm</location>
    </subcellularLocation>
</comment>
<dbReference type="Proteomes" id="UP000077173">
    <property type="component" value="Unassembled WGS sequence"/>
</dbReference>
<proteinExistence type="inferred from homology"/>
<gene>
    <name evidence="9" type="primary">rbsK</name>
    <name evidence="11" type="ORF">AXW67_31965</name>
</gene>
<evidence type="ECO:0000313" key="11">
    <source>
        <dbReference type="EMBL" id="OAF06616.1"/>
    </source>
</evidence>
<comment type="subunit">
    <text evidence="9">Homodimer.</text>
</comment>
<feature type="binding site" evidence="9">
    <location>
        <position position="249"/>
    </location>
    <ligand>
        <name>K(+)</name>
        <dbReference type="ChEBI" id="CHEBI:29103"/>
    </ligand>
</feature>
<feature type="binding site" evidence="9">
    <location>
        <begin position="37"/>
        <end position="41"/>
    </location>
    <ligand>
        <name>substrate</name>
    </ligand>
</feature>
<dbReference type="CDD" id="cd01174">
    <property type="entry name" value="ribokinase"/>
    <property type="match status" value="1"/>
</dbReference>
<evidence type="ECO:0000256" key="8">
    <source>
        <dbReference type="ARBA" id="ARBA00023277"/>
    </source>
</evidence>
<evidence type="ECO:0000256" key="6">
    <source>
        <dbReference type="ARBA" id="ARBA00022842"/>
    </source>
</evidence>
<evidence type="ECO:0000256" key="9">
    <source>
        <dbReference type="HAMAP-Rule" id="MF_01987"/>
    </source>
</evidence>
<keyword evidence="1 9" id="KW-0808">Transferase</keyword>
<dbReference type="Pfam" id="PF00294">
    <property type="entry name" value="PfkB"/>
    <property type="match status" value="1"/>
</dbReference>
<comment type="caution">
    <text evidence="11">The sequence shown here is derived from an EMBL/GenBank/DDBJ whole genome shotgun (WGS) entry which is preliminary data.</text>
</comment>
<dbReference type="InterPro" id="IPR029056">
    <property type="entry name" value="Ribokinase-like"/>
</dbReference>
<name>A0A176YIT9_9BRAD</name>
<keyword evidence="3 9" id="KW-0547">Nucleotide-binding</keyword>
<keyword evidence="7 9" id="KW-0630">Potassium</keyword>
<evidence type="ECO:0000256" key="2">
    <source>
        <dbReference type="ARBA" id="ARBA00022723"/>
    </source>
</evidence>
<evidence type="ECO:0000256" key="4">
    <source>
        <dbReference type="ARBA" id="ARBA00022777"/>
    </source>
</evidence>
<dbReference type="Gene3D" id="3.40.1190.20">
    <property type="match status" value="1"/>
</dbReference>
<feature type="binding site" evidence="9">
    <location>
        <begin position="9"/>
        <end position="11"/>
    </location>
    <ligand>
        <name>substrate</name>
    </ligand>
</feature>
<organism evidence="11 12">
    <name type="scientific">Bradyrhizobium neotropicale</name>
    <dbReference type="NCBI Taxonomy" id="1497615"/>
    <lineage>
        <taxon>Bacteria</taxon>
        <taxon>Pseudomonadati</taxon>
        <taxon>Pseudomonadota</taxon>
        <taxon>Alphaproteobacteria</taxon>
        <taxon>Hyphomicrobiales</taxon>
        <taxon>Nitrobacteraceae</taxon>
        <taxon>Bradyrhizobium</taxon>
    </lineage>
</organism>
<comment type="pathway">
    <text evidence="9">Carbohydrate metabolism; D-ribose degradation; D-ribose 5-phosphate from beta-D-ribopyranose: step 2/2.</text>
</comment>
<keyword evidence="2 9" id="KW-0479">Metal-binding</keyword>
<evidence type="ECO:0000256" key="3">
    <source>
        <dbReference type="ARBA" id="ARBA00022741"/>
    </source>
</evidence>
<dbReference type="HAMAP" id="MF_01987">
    <property type="entry name" value="Ribokinase"/>
    <property type="match status" value="1"/>
</dbReference>
<feature type="binding site" evidence="9">
    <location>
        <position position="288"/>
    </location>
    <ligand>
        <name>K(+)</name>
        <dbReference type="ChEBI" id="CHEBI:29103"/>
    </ligand>
</feature>
<feature type="domain" description="Carbohydrate kinase PfkB" evidence="10">
    <location>
        <begin position="2"/>
        <end position="297"/>
    </location>
</feature>
<feature type="binding site" evidence="9">
    <location>
        <begin position="222"/>
        <end position="227"/>
    </location>
    <ligand>
        <name>ATP</name>
        <dbReference type="ChEBI" id="CHEBI:30616"/>
    </ligand>
</feature>
<evidence type="ECO:0000256" key="5">
    <source>
        <dbReference type="ARBA" id="ARBA00022840"/>
    </source>
</evidence>